<comment type="cofactor">
    <cofactor evidence="1">
        <name>Mg(2+)</name>
        <dbReference type="ChEBI" id="CHEBI:18420"/>
    </cofactor>
</comment>
<evidence type="ECO:0000256" key="1">
    <source>
        <dbReference type="ARBA" id="ARBA00001946"/>
    </source>
</evidence>
<keyword evidence="4" id="KW-0472">Membrane</keyword>
<feature type="transmembrane region" description="Helical" evidence="4">
    <location>
        <begin position="36"/>
        <end position="56"/>
    </location>
</feature>
<evidence type="ECO:0000259" key="5">
    <source>
        <dbReference type="PROSITE" id="PS50887"/>
    </source>
</evidence>
<feature type="transmembrane region" description="Helical" evidence="4">
    <location>
        <begin position="62"/>
        <end position="83"/>
    </location>
</feature>
<dbReference type="NCBIfam" id="TIGR00254">
    <property type="entry name" value="GGDEF"/>
    <property type="match status" value="1"/>
</dbReference>
<dbReference type="Pfam" id="PF00990">
    <property type="entry name" value="GGDEF"/>
    <property type="match status" value="1"/>
</dbReference>
<evidence type="ECO:0000256" key="4">
    <source>
        <dbReference type="SAM" id="Phobius"/>
    </source>
</evidence>
<name>D0SE10_ACIJO</name>
<feature type="transmembrane region" description="Helical" evidence="4">
    <location>
        <begin position="119"/>
        <end position="141"/>
    </location>
</feature>
<accession>D0SE10</accession>
<dbReference type="eggNOG" id="COG3706">
    <property type="taxonomic scope" value="Bacteria"/>
</dbReference>
<feature type="transmembrane region" description="Helical" evidence="4">
    <location>
        <begin position="95"/>
        <end position="113"/>
    </location>
</feature>
<dbReference type="HOGENOM" id="CLU_000445_11_1_6"/>
<reference evidence="7" key="1">
    <citation type="journal article" date="2012" name="PLoS ONE">
        <title>The success of Acinetobacter species; genetic, metabolic and virulence attributes.</title>
        <authorList>
            <person name="Peleg A.Y."/>
            <person name="de Breij A."/>
            <person name="Adams M.D."/>
            <person name="Cerqueira G.M."/>
            <person name="Mocali S."/>
            <person name="Galardini M."/>
            <person name="Nibbering P.H."/>
            <person name="Earl A.M."/>
            <person name="Ward D.V."/>
            <person name="Paterson D.L."/>
            <person name="Seifert H."/>
            <person name="Dijkshoorn L."/>
        </authorList>
    </citation>
    <scope>NUCLEOTIDE SEQUENCE [LARGE SCALE GENOMIC DNA]</scope>
    <source>
        <strain evidence="7">SH046</strain>
    </source>
</reference>
<dbReference type="GO" id="GO:0052621">
    <property type="term" value="F:diguanylate cyclase activity"/>
    <property type="evidence" value="ECO:0007669"/>
    <property type="project" value="UniProtKB-EC"/>
</dbReference>
<comment type="catalytic activity">
    <reaction evidence="3">
        <text>2 GTP = 3',3'-c-di-GMP + 2 diphosphate</text>
        <dbReference type="Rhea" id="RHEA:24898"/>
        <dbReference type="ChEBI" id="CHEBI:33019"/>
        <dbReference type="ChEBI" id="CHEBI:37565"/>
        <dbReference type="ChEBI" id="CHEBI:58805"/>
        <dbReference type="EC" id="2.7.7.65"/>
    </reaction>
</comment>
<dbReference type="PROSITE" id="PS50887">
    <property type="entry name" value="GGDEF"/>
    <property type="match status" value="1"/>
</dbReference>
<evidence type="ECO:0000256" key="2">
    <source>
        <dbReference type="ARBA" id="ARBA00012528"/>
    </source>
</evidence>
<organism evidence="6 7">
    <name type="scientific">Acinetobacter johnsonii SH046</name>
    <dbReference type="NCBI Taxonomy" id="575586"/>
    <lineage>
        <taxon>Bacteria</taxon>
        <taxon>Pseudomonadati</taxon>
        <taxon>Pseudomonadota</taxon>
        <taxon>Gammaproteobacteria</taxon>
        <taxon>Moraxellales</taxon>
        <taxon>Moraxellaceae</taxon>
        <taxon>Acinetobacter</taxon>
    </lineage>
</organism>
<dbReference type="SUPFAM" id="SSF55073">
    <property type="entry name" value="Nucleotide cyclase"/>
    <property type="match status" value="1"/>
</dbReference>
<dbReference type="EMBL" id="GG704967">
    <property type="protein sequence ID" value="EEY95670.1"/>
    <property type="molecule type" value="Genomic_DNA"/>
</dbReference>
<dbReference type="Gene3D" id="3.30.70.270">
    <property type="match status" value="1"/>
</dbReference>
<gene>
    <name evidence="6" type="ORF">HMPREF0016_02083</name>
</gene>
<sequence>MNFTDIHYFVLIVPACLILMGSLLLICHFAFRAPSYLLWLGLGYIVPSFSVAAQSFMSNKQLALSAPILGSMYLFGAWASAYAMGLRKNANARPYWCLALIIMALLSLSYYSYVDDQLWIRMLILNISIALVESLVLFSMFKHYQGIDLLNKIVDFSYLFIVLYTFVRGIIIFLFLRNIEADMLANSVWWLMMLAASIILSMWFAIVLLGTLVRDIIHQLNDERLRDPLTHLFNQRGFNEAAKRKLHQLSKQPYFLLMCDIDHFKKINDTYGHLVGDQILQQVVEIIGQNVRTHDLVGRFGGEEFIVLLQIDDPTLAYNIANRIRLGIADARLSSKNIAVTASFGLAAVHQPNLKYAIHDADQLLYQAKHSGRNQIGFEPAQSILGVSH</sequence>
<dbReference type="SMART" id="SM00267">
    <property type="entry name" value="GGDEF"/>
    <property type="match status" value="1"/>
</dbReference>
<dbReference type="GO" id="GO:0043709">
    <property type="term" value="P:cell adhesion involved in single-species biofilm formation"/>
    <property type="evidence" value="ECO:0007669"/>
    <property type="project" value="TreeGrafter"/>
</dbReference>
<feature type="transmembrane region" description="Helical" evidence="4">
    <location>
        <begin position="153"/>
        <end position="176"/>
    </location>
</feature>
<dbReference type="Proteomes" id="UP000012047">
    <property type="component" value="Unassembled WGS sequence"/>
</dbReference>
<dbReference type="InterPro" id="IPR000160">
    <property type="entry name" value="GGDEF_dom"/>
</dbReference>
<dbReference type="InterPro" id="IPR050469">
    <property type="entry name" value="Diguanylate_Cyclase"/>
</dbReference>
<dbReference type="AlphaFoldDB" id="D0SE10"/>
<keyword evidence="4" id="KW-1133">Transmembrane helix</keyword>
<dbReference type="FunFam" id="3.30.70.270:FF:000001">
    <property type="entry name" value="Diguanylate cyclase domain protein"/>
    <property type="match status" value="1"/>
</dbReference>
<feature type="transmembrane region" description="Helical" evidence="4">
    <location>
        <begin position="6"/>
        <end position="29"/>
    </location>
</feature>
<feature type="domain" description="GGDEF" evidence="5">
    <location>
        <begin position="252"/>
        <end position="381"/>
    </location>
</feature>
<dbReference type="GO" id="GO:0005886">
    <property type="term" value="C:plasma membrane"/>
    <property type="evidence" value="ECO:0007669"/>
    <property type="project" value="TreeGrafter"/>
</dbReference>
<dbReference type="CDD" id="cd01949">
    <property type="entry name" value="GGDEF"/>
    <property type="match status" value="1"/>
</dbReference>
<evidence type="ECO:0000313" key="6">
    <source>
        <dbReference type="EMBL" id="EEY95670.1"/>
    </source>
</evidence>
<evidence type="ECO:0000313" key="7">
    <source>
        <dbReference type="Proteomes" id="UP000012047"/>
    </source>
</evidence>
<dbReference type="InterPro" id="IPR043128">
    <property type="entry name" value="Rev_trsase/Diguanyl_cyclase"/>
</dbReference>
<proteinExistence type="predicted"/>
<dbReference type="PANTHER" id="PTHR45138">
    <property type="entry name" value="REGULATORY COMPONENTS OF SENSORY TRANSDUCTION SYSTEM"/>
    <property type="match status" value="1"/>
</dbReference>
<keyword evidence="4" id="KW-0812">Transmembrane</keyword>
<dbReference type="InterPro" id="IPR029787">
    <property type="entry name" value="Nucleotide_cyclase"/>
</dbReference>
<evidence type="ECO:0000256" key="3">
    <source>
        <dbReference type="ARBA" id="ARBA00034247"/>
    </source>
</evidence>
<dbReference type="GO" id="GO:1902201">
    <property type="term" value="P:negative regulation of bacterial-type flagellum-dependent cell motility"/>
    <property type="evidence" value="ECO:0007669"/>
    <property type="project" value="TreeGrafter"/>
</dbReference>
<dbReference type="EC" id="2.7.7.65" evidence="2"/>
<protein>
    <recommendedName>
        <fullName evidence="2">diguanylate cyclase</fullName>
        <ecNumber evidence="2">2.7.7.65</ecNumber>
    </recommendedName>
</protein>
<feature type="transmembrane region" description="Helical" evidence="4">
    <location>
        <begin position="188"/>
        <end position="213"/>
    </location>
</feature>
<dbReference type="PANTHER" id="PTHR45138:SF9">
    <property type="entry name" value="DIGUANYLATE CYCLASE DGCM-RELATED"/>
    <property type="match status" value="1"/>
</dbReference>